<evidence type="ECO:0000256" key="3">
    <source>
        <dbReference type="SAM" id="MobiDB-lite"/>
    </source>
</evidence>
<feature type="compositionally biased region" description="Basic and acidic residues" evidence="3">
    <location>
        <begin position="380"/>
        <end position="389"/>
    </location>
</feature>
<feature type="compositionally biased region" description="Pro residues" evidence="3">
    <location>
        <begin position="286"/>
        <end position="302"/>
    </location>
</feature>
<feature type="region of interest" description="Disordered" evidence="3">
    <location>
        <begin position="223"/>
        <end position="321"/>
    </location>
</feature>
<dbReference type="GO" id="GO:0032456">
    <property type="term" value="P:endocytic recycling"/>
    <property type="evidence" value="ECO:0007669"/>
    <property type="project" value="TreeGrafter"/>
</dbReference>
<organism evidence="5 6">
    <name type="scientific">Bursaphelenchus okinawaensis</name>
    <dbReference type="NCBI Taxonomy" id="465554"/>
    <lineage>
        <taxon>Eukaryota</taxon>
        <taxon>Metazoa</taxon>
        <taxon>Ecdysozoa</taxon>
        <taxon>Nematoda</taxon>
        <taxon>Chromadorea</taxon>
        <taxon>Rhabditida</taxon>
        <taxon>Tylenchina</taxon>
        <taxon>Tylenchomorpha</taxon>
        <taxon>Aphelenchoidea</taxon>
        <taxon>Aphelenchoididae</taxon>
        <taxon>Bursaphelenchus</taxon>
    </lineage>
</organism>
<dbReference type="GO" id="GO:0055037">
    <property type="term" value="C:recycling endosome"/>
    <property type="evidence" value="ECO:0007669"/>
    <property type="project" value="TreeGrafter"/>
</dbReference>
<dbReference type="GO" id="GO:0043015">
    <property type="term" value="F:gamma-tubulin binding"/>
    <property type="evidence" value="ECO:0007669"/>
    <property type="project" value="TreeGrafter"/>
</dbReference>
<dbReference type="OrthoDB" id="307871at2759"/>
<dbReference type="Pfam" id="PF11945">
    <property type="entry name" value="WASH_WAHD"/>
    <property type="match status" value="1"/>
</dbReference>
<dbReference type="GO" id="GO:0034314">
    <property type="term" value="P:Arp2/3 complex-mediated actin nucleation"/>
    <property type="evidence" value="ECO:0007669"/>
    <property type="project" value="InterPro"/>
</dbReference>
<name>A0A811K8N7_9BILA</name>
<dbReference type="PANTHER" id="PTHR23331">
    <property type="entry name" value="CXYORF1"/>
    <property type="match status" value="1"/>
</dbReference>
<reference evidence="5" key="1">
    <citation type="submission" date="2020-09" db="EMBL/GenBank/DDBJ databases">
        <authorList>
            <person name="Kikuchi T."/>
        </authorList>
    </citation>
    <scope>NUCLEOTIDE SEQUENCE</scope>
    <source>
        <strain evidence="5">SH1</strain>
    </source>
</reference>
<dbReference type="GO" id="GO:0006887">
    <property type="term" value="P:exocytosis"/>
    <property type="evidence" value="ECO:0007669"/>
    <property type="project" value="TreeGrafter"/>
</dbReference>
<dbReference type="Proteomes" id="UP000614601">
    <property type="component" value="Unassembled WGS sequence"/>
</dbReference>
<dbReference type="InterPro" id="IPR003124">
    <property type="entry name" value="WH2_dom"/>
</dbReference>
<dbReference type="GO" id="GO:0005769">
    <property type="term" value="C:early endosome"/>
    <property type="evidence" value="ECO:0007669"/>
    <property type="project" value="InterPro"/>
</dbReference>
<dbReference type="GO" id="GO:0071203">
    <property type="term" value="C:WASH complex"/>
    <property type="evidence" value="ECO:0007669"/>
    <property type="project" value="InterPro"/>
</dbReference>
<evidence type="ECO:0000259" key="4">
    <source>
        <dbReference type="PROSITE" id="PS51082"/>
    </source>
</evidence>
<dbReference type="GO" id="GO:0005829">
    <property type="term" value="C:cytosol"/>
    <property type="evidence" value="ECO:0007669"/>
    <property type="project" value="GOC"/>
</dbReference>
<feature type="region of interest" description="Disordered" evidence="3">
    <location>
        <begin position="371"/>
        <end position="399"/>
    </location>
</feature>
<keyword evidence="6" id="KW-1185">Reference proteome</keyword>
<comment type="similarity">
    <text evidence="1">Belongs to the WASH1 family.</text>
</comment>
<evidence type="ECO:0000256" key="1">
    <source>
        <dbReference type="ARBA" id="ARBA00005602"/>
    </source>
</evidence>
<dbReference type="GO" id="GO:0003779">
    <property type="term" value="F:actin binding"/>
    <property type="evidence" value="ECO:0007669"/>
    <property type="project" value="UniProtKB-KW"/>
</dbReference>
<accession>A0A811K8N7</accession>
<dbReference type="Proteomes" id="UP000783686">
    <property type="component" value="Unassembled WGS sequence"/>
</dbReference>
<evidence type="ECO:0000313" key="6">
    <source>
        <dbReference type="Proteomes" id="UP000614601"/>
    </source>
</evidence>
<dbReference type="EMBL" id="CAJFCW020000002">
    <property type="protein sequence ID" value="CAG9095103.1"/>
    <property type="molecule type" value="Genomic_DNA"/>
</dbReference>
<dbReference type="AlphaFoldDB" id="A0A811K8N7"/>
<gene>
    <name evidence="5" type="ORF">BOKJ2_LOCUS4043</name>
</gene>
<sequence>MKAVDLTCYNTRESDVLFVLSESLNSLFTTTNQIFDQVDKRIRECKSRLDGYKKRVEVINKNIGLLQEMENPVVICTSEFPKIESIERKLVIDYDKRPKKHLKPVPASSPVTPEKFLKQKKMNTLGSICDVRPDHRKENILFDTNVAKIENVLLKKKMKPFNGDRKDNVKHDVLYQSLLSQKQMRVVDDEFEFKQPVESPADFDLPDILPGIEAQKVSMFGNESLSDDDMFDTSTHQTSSLSQVPSTADFTESPRINETTESSNVTSDVKPTKSVESKPSTSSPPLTSPVSPPPPPPPPPPLNLIVTSSPPPPASTSDRSSLMEAIRAVGGAGKANLKKITVVEEKTVAKAEVTQSDDLMGSLAKALEKRRKGISGTTKKKFDALEKRGKPAGPSLYTSMREVMSAKVTHDESSASDEEEDWN</sequence>
<dbReference type="GO" id="GO:0042147">
    <property type="term" value="P:retrograde transport, endosome to Golgi"/>
    <property type="evidence" value="ECO:0007669"/>
    <property type="project" value="TreeGrafter"/>
</dbReference>
<dbReference type="PROSITE" id="PS51082">
    <property type="entry name" value="WH2"/>
    <property type="match status" value="1"/>
</dbReference>
<keyword evidence="2" id="KW-0009">Actin-binding</keyword>
<dbReference type="EMBL" id="CAJFDH010000002">
    <property type="protein sequence ID" value="CAD5212119.1"/>
    <property type="molecule type" value="Genomic_DNA"/>
</dbReference>
<dbReference type="InterPro" id="IPR028290">
    <property type="entry name" value="WASH1"/>
</dbReference>
<comment type="caution">
    <text evidence="5">The sequence shown here is derived from an EMBL/GenBank/DDBJ whole genome shotgun (WGS) entry which is preliminary data.</text>
</comment>
<dbReference type="PANTHER" id="PTHR23331:SF1">
    <property type="entry name" value="WASH COMPLEX SUBUNIT 1"/>
    <property type="match status" value="1"/>
</dbReference>
<dbReference type="GO" id="GO:0043014">
    <property type="term" value="F:alpha-tubulin binding"/>
    <property type="evidence" value="ECO:0007669"/>
    <property type="project" value="InterPro"/>
</dbReference>
<feature type="domain" description="WH2" evidence="4">
    <location>
        <begin position="318"/>
        <end position="340"/>
    </location>
</feature>
<proteinExistence type="inferred from homology"/>
<feature type="compositionally biased region" description="Polar residues" evidence="3">
    <location>
        <begin position="232"/>
        <end position="269"/>
    </location>
</feature>
<evidence type="ECO:0000256" key="2">
    <source>
        <dbReference type="ARBA" id="ARBA00023203"/>
    </source>
</evidence>
<evidence type="ECO:0000313" key="5">
    <source>
        <dbReference type="EMBL" id="CAD5212119.1"/>
    </source>
</evidence>
<dbReference type="InterPro" id="IPR021854">
    <property type="entry name" value="WASH1_WAHD"/>
</dbReference>
<protein>
    <recommendedName>
        <fullName evidence="4">WH2 domain-containing protein</fullName>
    </recommendedName>
</protein>